<comment type="caution">
    <text evidence="1">The sequence shown here is derived from an EMBL/GenBank/DDBJ whole genome shotgun (WGS) entry which is preliminary data.</text>
</comment>
<sequence length="120" mass="13076">MHEIGGRQVKKTEVPKNAFANGAAMSNAPAMCQHQADLALPRSAATAACEQEEEQMLVSNRMIKWTLLKTRVLLSPSASPSVYHPCCPSPSACVMHTYHPLHPPAEGYSHPSGFYPKNFS</sequence>
<dbReference type="Proteomes" id="UP001219934">
    <property type="component" value="Unassembled WGS sequence"/>
</dbReference>
<protein>
    <submittedName>
        <fullName evidence="1">Uncharacterized protein</fullName>
    </submittedName>
</protein>
<evidence type="ECO:0000313" key="2">
    <source>
        <dbReference type="Proteomes" id="UP001219934"/>
    </source>
</evidence>
<gene>
    <name evidence="1" type="ORF">JOQ06_003886</name>
</gene>
<accession>A0AAD6AHL8</accession>
<proteinExistence type="predicted"/>
<dbReference type="EMBL" id="JAPTMU010000022">
    <property type="protein sequence ID" value="KAJ4924938.1"/>
    <property type="molecule type" value="Genomic_DNA"/>
</dbReference>
<evidence type="ECO:0000313" key="1">
    <source>
        <dbReference type="EMBL" id="KAJ4924938.1"/>
    </source>
</evidence>
<name>A0AAD6AHL8_9TELE</name>
<dbReference type="AlphaFoldDB" id="A0AAD6AHL8"/>
<feature type="non-terminal residue" evidence="1">
    <location>
        <position position="1"/>
    </location>
</feature>
<reference evidence="1" key="1">
    <citation type="submission" date="2022-11" db="EMBL/GenBank/DDBJ databases">
        <title>Chromosome-level genome of Pogonophryne albipinna.</title>
        <authorList>
            <person name="Jo E."/>
        </authorList>
    </citation>
    <scope>NUCLEOTIDE SEQUENCE</scope>
    <source>
        <strain evidence="1">SGF0006</strain>
        <tissue evidence="1">Muscle</tissue>
    </source>
</reference>
<keyword evidence="2" id="KW-1185">Reference proteome</keyword>
<organism evidence="1 2">
    <name type="scientific">Pogonophryne albipinna</name>
    <dbReference type="NCBI Taxonomy" id="1090488"/>
    <lineage>
        <taxon>Eukaryota</taxon>
        <taxon>Metazoa</taxon>
        <taxon>Chordata</taxon>
        <taxon>Craniata</taxon>
        <taxon>Vertebrata</taxon>
        <taxon>Euteleostomi</taxon>
        <taxon>Actinopterygii</taxon>
        <taxon>Neopterygii</taxon>
        <taxon>Teleostei</taxon>
        <taxon>Neoteleostei</taxon>
        <taxon>Acanthomorphata</taxon>
        <taxon>Eupercaria</taxon>
        <taxon>Perciformes</taxon>
        <taxon>Notothenioidei</taxon>
        <taxon>Pogonophryne</taxon>
    </lineage>
</organism>